<dbReference type="AlphaFoldDB" id="A0A939BUB1"/>
<accession>A0A939BUB1</accession>
<dbReference type="SUPFAM" id="SSF53448">
    <property type="entry name" value="Nucleotide-diphospho-sugar transferases"/>
    <property type="match status" value="1"/>
</dbReference>
<dbReference type="InterPro" id="IPR016055">
    <property type="entry name" value="A-D-PHexomutase_a/b/a-I/II/III"/>
</dbReference>
<dbReference type="GO" id="GO:0016868">
    <property type="term" value="F:intramolecular phosphotransferase activity"/>
    <property type="evidence" value="ECO:0007669"/>
    <property type="project" value="InterPro"/>
</dbReference>
<dbReference type="EMBL" id="JAFBEB010000002">
    <property type="protein sequence ID" value="MBM7589351.1"/>
    <property type="molecule type" value="Genomic_DNA"/>
</dbReference>
<dbReference type="InterPro" id="IPR005844">
    <property type="entry name" value="A-D-PHexomutase_a/b/a-I"/>
</dbReference>
<evidence type="ECO:0000313" key="3">
    <source>
        <dbReference type="EMBL" id="MBM7589351.1"/>
    </source>
</evidence>
<comment type="similarity">
    <text evidence="1">Belongs to the phosphohexose mutase family.</text>
</comment>
<evidence type="ECO:0000313" key="4">
    <source>
        <dbReference type="Proteomes" id="UP000717624"/>
    </source>
</evidence>
<gene>
    <name evidence="3" type="ORF">JOD01_000949</name>
</gene>
<proteinExistence type="inferred from homology"/>
<keyword evidence="4" id="KW-1185">Reference proteome</keyword>
<dbReference type="Gene3D" id="3.90.550.10">
    <property type="entry name" value="Spore Coat Polysaccharide Biosynthesis Protein SpsA, Chain A"/>
    <property type="match status" value="1"/>
</dbReference>
<comment type="caution">
    <text evidence="3">The sequence shown here is derived from an EMBL/GenBank/DDBJ whole genome shotgun (WGS) entry which is preliminary data.</text>
</comment>
<reference evidence="3" key="1">
    <citation type="submission" date="2021-01" db="EMBL/GenBank/DDBJ databases">
        <title>Genomic Encyclopedia of Type Strains, Phase IV (KMG-IV): sequencing the most valuable type-strain genomes for metagenomic binning, comparative biology and taxonomic classification.</title>
        <authorList>
            <person name="Goeker M."/>
        </authorList>
    </citation>
    <scope>NUCLEOTIDE SEQUENCE</scope>
    <source>
        <strain evidence="3">DSM 25523</strain>
    </source>
</reference>
<dbReference type="InterPro" id="IPR029044">
    <property type="entry name" value="Nucleotide-diphossugar_trans"/>
</dbReference>
<dbReference type="Proteomes" id="UP000717624">
    <property type="component" value="Unassembled WGS sequence"/>
</dbReference>
<evidence type="ECO:0000256" key="1">
    <source>
        <dbReference type="ARBA" id="ARBA00010231"/>
    </source>
</evidence>
<dbReference type="RefSeq" id="WP_204517076.1">
    <property type="nucleotide sequence ID" value="NZ_BAABIN010000015.1"/>
</dbReference>
<protein>
    <recommendedName>
        <fullName evidence="2">Alpha-D-phosphohexomutase alpha/beta/alpha domain-containing protein</fullName>
    </recommendedName>
</protein>
<dbReference type="SUPFAM" id="SSF53738">
    <property type="entry name" value="Phosphoglucomutase, first 3 domains"/>
    <property type="match status" value="1"/>
</dbReference>
<organism evidence="3 4">
    <name type="scientific">Brevibacillus fulvus</name>
    <dbReference type="NCBI Taxonomy" id="1125967"/>
    <lineage>
        <taxon>Bacteria</taxon>
        <taxon>Bacillati</taxon>
        <taxon>Bacillota</taxon>
        <taxon>Bacilli</taxon>
        <taxon>Bacillales</taxon>
        <taxon>Paenibacillaceae</taxon>
        <taxon>Brevibacillus</taxon>
    </lineage>
</organism>
<feature type="domain" description="Alpha-D-phosphohexomutase alpha/beta/alpha" evidence="2">
    <location>
        <begin position="211"/>
        <end position="326"/>
    </location>
</feature>
<sequence length="490" mass="54593">MRALILTDEHTAHSRLERSTGLSDQPPSHVDMAAILRFLGRFAVKEIVVVERKQVERRILDGLFEQRLLVIRSETFTEIDLNGALAFHERNQSQLTVVLKSCSWQSAVETMVTDASGRLTQMSEQTDSQELFQATIDPGIYLLEPCAINWEHHVAPSDLHRFLLRHLLNQGKRVFRFVDPGLRTEAVCANNVSCVELESATDRLFGLEGNRITPELIARLGAVYGALLQSNGKVALSACDSPLAQLLKHGLLTSLCCQGIHCLDLGISLPVVTQFSVEHFACDGGVHFSVADPADPRSIRLHFFDRHGRPFSGEDERKMMQLFRRHARQQFGSSLGQLQVEHNSLSLYCQKLHSQIRPRQRSCTVRIDSAPTELSFRLAAILQAVGVSVCFAADPLAEGTKVALTILLLEHGADFAIVTADGEVIGSAQWPDLLRSVFEPTAGVRQKTADPICNLLTILDYLEIHQLTMEQLLSREMERRQPPGFVQQPS</sequence>
<name>A0A939BUB1_9BACL</name>
<dbReference type="Gene3D" id="3.40.120.10">
    <property type="entry name" value="Alpha-D-Glucose-1,6-Bisphosphate, subunit A, domain 3"/>
    <property type="match status" value="1"/>
</dbReference>
<dbReference type="GO" id="GO:0005975">
    <property type="term" value="P:carbohydrate metabolic process"/>
    <property type="evidence" value="ECO:0007669"/>
    <property type="project" value="InterPro"/>
</dbReference>
<evidence type="ECO:0000259" key="2">
    <source>
        <dbReference type="Pfam" id="PF02878"/>
    </source>
</evidence>
<dbReference type="Pfam" id="PF02878">
    <property type="entry name" value="PGM_PMM_I"/>
    <property type="match status" value="1"/>
</dbReference>